<dbReference type="OrthoDB" id="6283087at2759"/>
<feature type="binding site" evidence="12">
    <location>
        <position position="230"/>
    </location>
    <ligand>
        <name>Zn(2+)</name>
        <dbReference type="ChEBI" id="CHEBI:29105"/>
        <label>2</label>
    </ligand>
</feature>
<evidence type="ECO:0000256" key="11">
    <source>
        <dbReference type="PIRNR" id="PIRNR000948"/>
    </source>
</evidence>
<dbReference type="Proteomes" id="UP000549394">
    <property type="component" value="Unassembled WGS sequence"/>
</dbReference>
<dbReference type="PROSITE" id="PS50015">
    <property type="entry name" value="SAP_B"/>
    <property type="match status" value="1"/>
</dbReference>
<feature type="region of interest" description="Disordered" evidence="14">
    <location>
        <begin position="129"/>
        <end position="151"/>
    </location>
</feature>
<feature type="binding site" evidence="12">
    <location>
        <position position="377"/>
    </location>
    <ligand>
        <name>Zn(2+)</name>
        <dbReference type="ChEBI" id="CHEBI:29105"/>
        <label>2</label>
    </ligand>
</feature>
<comment type="similarity">
    <text evidence="2 11">Belongs to the acid sphingomyelinase family.</text>
</comment>
<evidence type="ECO:0000313" key="17">
    <source>
        <dbReference type="EMBL" id="CAD5115696.1"/>
    </source>
</evidence>
<dbReference type="Pfam" id="PF00149">
    <property type="entry name" value="Metallophos"/>
    <property type="match status" value="1"/>
</dbReference>
<protein>
    <recommendedName>
        <fullName evidence="11">Sphingomyelin phosphodiesterase</fullName>
    </recommendedName>
</protein>
<evidence type="ECO:0000259" key="16">
    <source>
        <dbReference type="PROSITE" id="PS50015"/>
    </source>
</evidence>
<dbReference type="InterPro" id="IPR029052">
    <property type="entry name" value="Metallo-depent_PP-like"/>
</dbReference>
<dbReference type="InterPro" id="IPR004843">
    <property type="entry name" value="Calcineurin-like_PHP"/>
</dbReference>
<evidence type="ECO:0000256" key="7">
    <source>
        <dbReference type="ARBA" id="ARBA00022833"/>
    </source>
</evidence>
<keyword evidence="18" id="KW-1185">Reference proteome</keyword>
<evidence type="ECO:0000256" key="1">
    <source>
        <dbReference type="ARBA" id="ARBA00004613"/>
    </source>
</evidence>
<dbReference type="Gene3D" id="3.60.21.10">
    <property type="match status" value="1"/>
</dbReference>
<feature type="chain" id="PRO_5029868711" description="Sphingomyelin phosphodiesterase" evidence="15">
    <location>
        <begin position="17"/>
        <end position="557"/>
    </location>
</feature>
<evidence type="ECO:0000256" key="5">
    <source>
        <dbReference type="ARBA" id="ARBA00022729"/>
    </source>
</evidence>
<proteinExistence type="inferred from homology"/>
<comment type="function">
    <text evidence="11">Converts sphingomyelin to ceramide.</text>
</comment>
<dbReference type="PANTHER" id="PTHR10340:SF34">
    <property type="entry name" value="SPHINGOMYELIN PHOSPHODIESTERASE"/>
    <property type="match status" value="1"/>
</dbReference>
<evidence type="ECO:0000256" key="14">
    <source>
        <dbReference type="SAM" id="MobiDB-lite"/>
    </source>
</evidence>
<feature type="binding site" evidence="12">
    <location>
        <position position="165"/>
    </location>
    <ligand>
        <name>Zn(2+)</name>
        <dbReference type="ChEBI" id="CHEBI:29105"/>
        <label>1</label>
    </ligand>
</feature>
<feature type="binding site" evidence="12">
    <location>
        <position position="412"/>
    </location>
    <ligand>
        <name>Zn(2+)</name>
        <dbReference type="ChEBI" id="CHEBI:29105"/>
        <label>1</label>
    </ligand>
</feature>
<feature type="disulfide bond" evidence="13">
    <location>
        <begin position="530"/>
        <end position="534"/>
    </location>
</feature>
<evidence type="ECO:0000256" key="4">
    <source>
        <dbReference type="ARBA" id="ARBA00022723"/>
    </source>
</evidence>
<evidence type="ECO:0000256" key="15">
    <source>
        <dbReference type="SAM" id="SignalP"/>
    </source>
</evidence>
<comment type="subcellular location">
    <subcellularLocation>
        <location evidence="1">Secreted</location>
    </subcellularLocation>
</comment>
<dbReference type="PANTHER" id="PTHR10340">
    <property type="entry name" value="SPHINGOMYELIN PHOSPHODIESTERASE"/>
    <property type="match status" value="1"/>
</dbReference>
<evidence type="ECO:0000256" key="9">
    <source>
        <dbReference type="ARBA" id="ARBA00023180"/>
    </source>
</evidence>
<evidence type="ECO:0000256" key="2">
    <source>
        <dbReference type="ARBA" id="ARBA00008234"/>
    </source>
</evidence>
<reference evidence="17 18" key="1">
    <citation type="submission" date="2020-08" db="EMBL/GenBank/DDBJ databases">
        <authorList>
            <person name="Hejnol A."/>
        </authorList>
    </citation>
    <scope>NUCLEOTIDE SEQUENCE [LARGE SCALE GENOMIC DNA]</scope>
</reference>
<comment type="cofactor">
    <cofactor evidence="12">
        <name>Zn(2+)</name>
        <dbReference type="ChEBI" id="CHEBI:29105"/>
    </cofactor>
    <text evidence="12">Binds 2 Zn(2+) ions per subunit.</text>
</comment>
<dbReference type="GO" id="GO:0005615">
    <property type="term" value="C:extracellular space"/>
    <property type="evidence" value="ECO:0007669"/>
    <property type="project" value="TreeGrafter"/>
</dbReference>
<dbReference type="GO" id="GO:0046872">
    <property type="term" value="F:metal ion binding"/>
    <property type="evidence" value="ECO:0007669"/>
    <property type="project" value="UniProtKB-KW"/>
</dbReference>
<comment type="caution">
    <text evidence="17">The sequence shown here is derived from an EMBL/GenBank/DDBJ whole genome shotgun (WGS) entry which is preliminary data.</text>
</comment>
<dbReference type="GO" id="GO:0004767">
    <property type="term" value="F:sphingomyelin phosphodiesterase activity"/>
    <property type="evidence" value="ECO:0007669"/>
    <property type="project" value="UniProtKB-UniRule"/>
</dbReference>
<sequence length="557" mass="63743">MKSLIIFSILFVLTAAHPLLDERKLTDLEPIIADSVDNRASFITCELCISVINTIRYVQGLGLGYEDVSELIIEVCENGLNVTGFRGDIMCPGIANSYIKGLFDVVQKSNMEADEGCALFNFCTPEDVDPGNRTRSATPSKPNPKVEKKSASKNTIKLVHLTDVHMDHKYTVGTNSQDCGLFVCCRPNYDGTTPARRFGEYFCNTPQRTVDFLLEEVKNLNPDMVIYTGDNAPHSLWEETQEIQLNYTFFLGKMMTERLRGLAFYPTIGNHETYPANFYDPTNEKVQEVNRAFASSFRELAGWNDEDITNIEKAGYYSTMRRPGLRIIGYNSNFGYNMNWYNALNKDQDFWKDMQKFVRDNLQAAKDGNEKVIMVGHHPTGFDTCKFYSDWYTNIVVEFADVIVLQVFGHTHKDHFRLVNNANNQSVAIQYISSSVTPRSNRNPAVRVYELDASTYEVQNYENYILDLKTQPADGTPALRMNYNAKDEYNLPDLSAASWQQLTEKFKTDDNLFKKWYRHQFSDSDLEGECDEECKHDQICEMSNAEYFANVKCSDNF</sequence>
<dbReference type="SUPFAM" id="SSF56300">
    <property type="entry name" value="Metallo-dependent phosphatases"/>
    <property type="match status" value="1"/>
</dbReference>
<dbReference type="GO" id="GO:0006685">
    <property type="term" value="P:sphingomyelin catabolic process"/>
    <property type="evidence" value="ECO:0007669"/>
    <property type="project" value="UniProtKB-UniRule"/>
</dbReference>
<organism evidence="17 18">
    <name type="scientific">Dimorphilus gyrociliatus</name>
    <dbReference type="NCBI Taxonomy" id="2664684"/>
    <lineage>
        <taxon>Eukaryota</taxon>
        <taxon>Metazoa</taxon>
        <taxon>Spiralia</taxon>
        <taxon>Lophotrochozoa</taxon>
        <taxon>Annelida</taxon>
        <taxon>Polychaeta</taxon>
        <taxon>Polychaeta incertae sedis</taxon>
        <taxon>Dinophilidae</taxon>
        <taxon>Dimorphilus</taxon>
    </lineage>
</organism>
<keyword evidence="7 12" id="KW-0862">Zinc</keyword>
<dbReference type="InterPro" id="IPR045473">
    <property type="entry name" value="ASM_C"/>
</dbReference>
<keyword evidence="8 13" id="KW-1015">Disulfide bond</keyword>
<evidence type="ECO:0000256" key="8">
    <source>
        <dbReference type="ARBA" id="ARBA00023157"/>
    </source>
</evidence>
<dbReference type="GO" id="GO:0016798">
    <property type="term" value="F:hydrolase activity, acting on glycosyl bonds"/>
    <property type="evidence" value="ECO:0007669"/>
    <property type="project" value="UniProtKB-KW"/>
</dbReference>
<feature type="disulfide bond" evidence="13">
    <location>
        <begin position="185"/>
        <end position="203"/>
    </location>
</feature>
<feature type="domain" description="Saposin B-type" evidence="16">
    <location>
        <begin position="41"/>
        <end position="127"/>
    </location>
</feature>
<feature type="binding site" evidence="12">
    <location>
        <position position="270"/>
    </location>
    <ligand>
        <name>Zn(2+)</name>
        <dbReference type="ChEBI" id="CHEBI:29105"/>
        <label>2</label>
    </ligand>
</feature>
<dbReference type="InterPro" id="IPR008139">
    <property type="entry name" value="SaposinB_dom"/>
</dbReference>
<keyword evidence="9" id="KW-0325">Glycoprotein</keyword>
<name>A0A7I8VI40_9ANNE</name>
<feature type="disulfide bond" evidence="13">
    <location>
        <begin position="76"/>
        <end position="91"/>
    </location>
</feature>
<dbReference type="InterPro" id="IPR011160">
    <property type="entry name" value="Sphingomy_PDE"/>
</dbReference>
<feature type="disulfide bond" evidence="13">
    <location>
        <begin position="179"/>
        <end position="184"/>
    </location>
</feature>
<dbReference type="PIRSF" id="PIRSF000948">
    <property type="entry name" value="Sphingomy_PDE"/>
    <property type="match status" value="1"/>
</dbReference>
<feature type="binding site" evidence="12">
    <location>
        <position position="163"/>
    </location>
    <ligand>
        <name>Zn(2+)</name>
        <dbReference type="ChEBI" id="CHEBI:29105"/>
        <label>1</label>
    </ligand>
</feature>
<evidence type="ECO:0000256" key="13">
    <source>
        <dbReference type="PIRSR" id="PIRSR000948-2"/>
    </source>
</evidence>
<evidence type="ECO:0000256" key="6">
    <source>
        <dbReference type="ARBA" id="ARBA00022801"/>
    </source>
</evidence>
<gene>
    <name evidence="17" type="ORF">DGYR_LOCUS4407</name>
</gene>
<dbReference type="GO" id="GO:0016020">
    <property type="term" value="C:membrane"/>
    <property type="evidence" value="ECO:0007669"/>
    <property type="project" value="GOC"/>
</dbReference>
<feature type="signal peptide" evidence="15">
    <location>
        <begin position="1"/>
        <end position="16"/>
    </location>
</feature>
<comment type="catalytic activity">
    <reaction evidence="10">
        <text>a sphingomyelin + H2O = phosphocholine + an N-acylsphing-4-enine + H(+)</text>
        <dbReference type="Rhea" id="RHEA:19253"/>
        <dbReference type="ChEBI" id="CHEBI:15377"/>
        <dbReference type="ChEBI" id="CHEBI:15378"/>
        <dbReference type="ChEBI" id="CHEBI:17636"/>
        <dbReference type="ChEBI" id="CHEBI:52639"/>
        <dbReference type="ChEBI" id="CHEBI:295975"/>
        <dbReference type="EC" id="3.1.4.12"/>
    </reaction>
    <physiologicalReaction direction="left-to-right" evidence="10">
        <dbReference type="Rhea" id="RHEA:19254"/>
    </physiologicalReaction>
</comment>
<evidence type="ECO:0000256" key="10">
    <source>
        <dbReference type="ARBA" id="ARBA00047268"/>
    </source>
</evidence>
<evidence type="ECO:0000256" key="3">
    <source>
        <dbReference type="ARBA" id="ARBA00022525"/>
    </source>
</evidence>
<accession>A0A7I8VI40</accession>
<dbReference type="EMBL" id="CAJFCJ010000006">
    <property type="protein sequence ID" value="CAD5115696.1"/>
    <property type="molecule type" value="Genomic_DNA"/>
</dbReference>
<dbReference type="GO" id="GO:0046513">
    <property type="term" value="P:ceramide biosynthetic process"/>
    <property type="evidence" value="ECO:0007669"/>
    <property type="project" value="UniProtKB-ARBA"/>
</dbReference>
<evidence type="ECO:0000256" key="12">
    <source>
        <dbReference type="PIRSR" id="PIRSR000948-1"/>
    </source>
</evidence>
<dbReference type="Pfam" id="PF19272">
    <property type="entry name" value="ASMase_C"/>
    <property type="match status" value="1"/>
</dbReference>
<dbReference type="CDD" id="cd00842">
    <property type="entry name" value="MPP_ASMase"/>
    <property type="match status" value="1"/>
</dbReference>
<dbReference type="InterPro" id="IPR041805">
    <property type="entry name" value="ASMase/PPN1_MPP"/>
</dbReference>
<evidence type="ECO:0000313" key="18">
    <source>
        <dbReference type="Proteomes" id="UP000549394"/>
    </source>
</evidence>
<keyword evidence="11" id="KW-0326">Glycosidase</keyword>
<feature type="disulfide bond" evidence="13">
    <location>
        <begin position="48"/>
        <end position="117"/>
    </location>
</feature>
<feature type="binding site" evidence="12">
    <location>
        <position position="410"/>
    </location>
    <ligand>
        <name>Zn(2+)</name>
        <dbReference type="ChEBI" id="CHEBI:29105"/>
        <label>2</label>
    </ligand>
</feature>
<dbReference type="AlphaFoldDB" id="A0A7I8VI40"/>
<keyword evidence="6 11" id="KW-0378">Hydrolase</keyword>
<feature type="binding site" evidence="12">
    <location>
        <position position="230"/>
    </location>
    <ligand>
        <name>Zn(2+)</name>
        <dbReference type="ChEBI" id="CHEBI:29105"/>
        <label>1</label>
    </ligand>
</feature>
<keyword evidence="3" id="KW-0964">Secreted</keyword>
<keyword evidence="4 12" id="KW-0479">Metal-binding</keyword>
<keyword evidence="5 15" id="KW-0732">Signal</keyword>